<evidence type="ECO:0000256" key="2">
    <source>
        <dbReference type="ARBA" id="ARBA00004936"/>
    </source>
</evidence>
<feature type="transmembrane region" description="Helical" evidence="7">
    <location>
        <begin position="90"/>
        <end position="109"/>
    </location>
</feature>
<dbReference type="PANTHER" id="PTHR47371">
    <property type="entry name" value="LIPOTEICHOIC ACID SYNTHASE"/>
    <property type="match status" value="1"/>
</dbReference>
<comment type="pathway">
    <text evidence="2">Cell wall biogenesis; lipoteichoic acid biosynthesis.</text>
</comment>
<dbReference type="InterPro" id="IPR013688">
    <property type="entry name" value="GBS_Bsp-like"/>
</dbReference>
<dbReference type="CDD" id="cd16015">
    <property type="entry name" value="LTA_synthase"/>
    <property type="match status" value="1"/>
</dbReference>
<evidence type="ECO:0000259" key="8">
    <source>
        <dbReference type="Pfam" id="PF00884"/>
    </source>
</evidence>
<evidence type="ECO:0000256" key="6">
    <source>
        <dbReference type="ARBA" id="ARBA00023136"/>
    </source>
</evidence>
<protein>
    <submittedName>
        <fullName evidence="9">GBS Bsp-like repeat-containing protein</fullName>
    </submittedName>
</protein>
<keyword evidence="5 7" id="KW-1133">Transmembrane helix</keyword>
<dbReference type="Gene3D" id="3.40.720.10">
    <property type="entry name" value="Alkaline Phosphatase, subunit A"/>
    <property type="match status" value="1"/>
</dbReference>
<dbReference type="PANTHER" id="PTHR47371:SF3">
    <property type="entry name" value="PHOSPHOGLYCEROL TRANSFERASE I"/>
    <property type="match status" value="1"/>
</dbReference>
<dbReference type="InterPro" id="IPR017850">
    <property type="entry name" value="Alkaline_phosphatase_core_sf"/>
</dbReference>
<dbReference type="GO" id="GO:0005886">
    <property type="term" value="C:plasma membrane"/>
    <property type="evidence" value="ECO:0007669"/>
    <property type="project" value="UniProtKB-SubCell"/>
</dbReference>
<dbReference type="Gene3D" id="2.60.40.3760">
    <property type="match status" value="1"/>
</dbReference>
<comment type="subcellular location">
    <subcellularLocation>
        <location evidence="1">Cell membrane</location>
        <topology evidence="1">Multi-pass membrane protein</topology>
    </subcellularLocation>
</comment>
<keyword evidence="6 7" id="KW-0472">Membrane</keyword>
<accession>A0A7M2RLA6</accession>
<feature type="transmembrane region" description="Helical" evidence="7">
    <location>
        <begin position="57"/>
        <end position="78"/>
    </location>
</feature>
<dbReference type="InterPro" id="IPR000917">
    <property type="entry name" value="Sulfatase_N"/>
</dbReference>
<reference evidence="9 10" key="1">
    <citation type="submission" date="2020-10" db="EMBL/GenBank/DDBJ databases">
        <title>Blautia liquoris sp.nov., isolated from the mud in a fermentation cellar used for the production of Chinese strong-flavoured liquor.</title>
        <authorList>
            <person name="Lu L."/>
        </authorList>
    </citation>
    <scope>NUCLEOTIDE SEQUENCE [LARGE SCALE GENOMIC DNA]</scope>
    <source>
        <strain evidence="9 10">LZLJ-3</strain>
    </source>
</reference>
<keyword evidence="10" id="KW-1185">Reference proteome</keyword>
<dbReference type="KEGG" id="bliq:INP51_03770"/>
<feature type="transmembrane region" description="Helical" evidence="7">
    <location>
        <begin position="7"/>
        <end position="27"/>
    </location>
</feature>
<evidence type="ECO:0000256" key="1">
    <source>
        <dbReference type="ARBA" id="ARBA00004651"/>
    </source>
</evidence>
<dbReference type="SUPFAM" id="SSF53649">
    <property type="entry name" value="Alkaline phosphatase-like"/>
    <property type="match status" value="1"/>
</dbReference>
<dbReference type="Proteomes" id="UP000593601">
    <property type="component" value="Chromosome"/>
</dbReference>
<dbReference type="Pfam" id="PF08481">
    <property type="entry name" value="GBS_Bsp-like"/>
    <property type="match status" value="1"/>
</dbReference>
<dbReference type="AlphaFoldDB" id="A0A7M2RLA6"/>
<keyword evidence="4 7" id="KW-0812">Transmembrane</keyword>
<dbReference type="InterPro" id="IPR050448">
    <property type="entry name" value="OpgB/LTA_synthase_biosynth"/>
</dbReference>
<gene>
    <name evidence="9" type="ORF">INP51_03770</name>
</gene>
<dbReference type="Pfam" id="PF00884">
    <property type="entry name" value="Sulfatase"/>
    <property type="match status" value="1"/>
</dbReference>
<organism evidence="9 10">
    <name type="scientific">Blautia liquoris</name>
    <dbReference type="NCBI Taxonomy" id="2779518"/>
    <lineage>
        <taxon>Bacteria</taxon>
        <taxon>Bacillati</taxon>
        <taxon>Bacillota</taxon>
        <taxon>Clostridia</taxon>
        <taxon>Lachnospirales</taxon>
        <taxon>Lachnospiraceae</taxon>
        <taxon>Blautia</taxon>
    </lineage>
</organism>
<name>A0A7M2RLA6_9FIRM</name>
<feature type="domain" description="Sulfatase N-terminal" evidence="8">
    <location>
        <begin position="148"/>
        <end position="386"/>
    </location>
</feature>
<evidence type="ECO:0000256" key="3">
    <source>
        <dbReference type="ARBA" id="ARBA00022475"/>
    </source>
</evidence>
<evidence type="ECO:0000313" key="9">
    <source>
        <dbReference type="EMBL" id="QOV20918.1"/>
    </source>
</evidence>
<sequence length="609" mass="68417">MSGLGITVTVIIGFLAVLILRSSSWMLKTWNNLSMEELVFHIKSPLQGTNEGMIRDYIVSCLIISLVIAVVLAAIFIITKKNRMAHRISILTTLVISGLTIVLSVRHVWTMLDITAFSNNHNTYSTFIDDNYVDPSDVSIKFPEKKRNLVYIYLESMEMTYADKNNGGAFKENVIPELTQLSLDNENFSGTENILNGGTSLTGTGWTVAAMFGQTSGLPLLIPIEDNSMNTQEHFFPGITSLGDILKSAGYQQSLLIGSEAEFGGRKLYFTEHGDYNMWDYNYFKNIGGIPQDYRVWWGFEDNYLFKFAKKKLTELSSSDEPFNLTMLTVDTHFEDGYLCPDCSDTFGDQYSDVMACSSKKVTEFVDWIKQQDFYDNTTIIISGDHPTMDSDFCDSVDEDYQRKVYTTYINSAVEPENTAYRDYATLDAFPTTLAAMGVNIDGNRLGLGTNLFSNTPTLIERFGIDSINAEFAKNSRLMENLTSDIKTDDDLNISEQETVEEVQTPVVTADLSVIPYDYRTGRFQVNINNLVTNGTVDLQAVRCAVWAAEDQSDLQWYEAEQREDGSYVVNVMARDFGYVQAVYNIDVYVSDTMGENQLVGRVNGEIVG</sequence>
<evidence type="ECO:0000256" key="7">
    <source>
        <dbReference type="SAM" id="Phobius"/>
    </source>
</evidence>
<evidence type="ECO:0000256" key="4">
    <source>
        <dbReference type="ARBA" id="ARBA00022692"/>
    </source>
</evidence>
<dbReference type="EMBL" id="CP063304">
    <property type="protein sequence ID" value="QOV20918.1"/>
    <property type="molecule type" value="Genomic_DNA"/>
</dbReference>
<evidence type="ECO:0000313" key="10">
    <source>
        <dbReference type="Proteomes" id="UP000593601"/>
    </source>
</evidence>
<proteinExistence type="predicted"/>
<evidence type="ECO:0000256" key="5">
    <source>
        <dbReference type="ARBA" id="ARBA00022989"/>
    </source>
</evidence>
<keyword evidence="3" id="KW-1003">Cell membrane</keyword>